<reference evidence="1 2" key="1">
    <citation type="submission" date="2024-07" db="EMBL/GenBank/DDBJ databases">
        <title>Genomic Encyclopedia of Type Strains, Phase V (KMG-V): Genome sequencing to study the core and pangenomes of soil and plant-associated prokaryotes.</title>
        <authorList>
            <person name="Whitman W."/>
        </authorList>
    </citation>
    <scope>NUCLEOTIDE SEQUENCE [LARGE SCALE GENOMIC DNA]</scope>
    <source>
        <strain evidence="1 2">USDA 415</strain>
    </source>
</reference>
<comment type="caution">
    <text evidence="1">The sequence shown here is derived from an EMBL/GenBank/DDBJ whole genome shotgun (WGS) entry which is preliminary data.</text>
</comment>
<proteinExistence type="predicted"/>
<dbReference type="RefSeq" id="WP_155258695.1">
    <property type="nucleotide sequence ID" value="NZ_BJNL01000031.1"/>
</dbReference>
<evidence type="ECO:0000313" key="2">
    <source>
        <dbReference type="Proteomes" id="UP001565471"/>
    </source>
</evidence>
<keyword evidence="2" id="KW-1185">Reference proteome</keyword>
<organism evidence="1 2">
    <name type="scientific">Bradyrhizobium elkanii</name>
    <dbReference type="NCBI Taxonomy" id="29448"/>
    <lineage>
        <taxon>Bacteria</taxon>
        <taxon>Pseudomonadati</taxon>
        <taxon>Pseudomonadota</taxon>
        <taxon>Alphaproteobacteria</taxon>
        <taxon>Hyphomicrobiales</taxon>
        <taxon>Nitrobacteraceae</taxon>
        <taxon>Bradyrhizobium</taxon>
    </lineage>
</organism>
<protein>
    <submittedName>
        <fullName evidence="1">Uncharacterized protein</fullName>
    </submittedName>
</protein>
<gene>
    <name evidence="1" type="ORF">ABIF29_007013</name>
</gene>
<accession>A0ABV4F9R2</accession>
<dbReference type="Proteomes" id="UP001565471">
    <property type="component" value="Unassembled WGS sequence"/>
</dbReference>
<dbReference type="EMBL" id="JBGBZA010000002">
    <property type="protein sequence ID" value="MEY9320214.1"/>
    <property type="molecule type" value="Genomic_DNA"/>
</dbReference>
<sequence>MANAITLRTAIDIAWSVFCATHSGIDTSDRRRCLLERHLYGRWDRREGDAEDLASFGLAYLSQLSEDEH</sequence>
<dbReference type="GeneID" id="92951857"/>
<name>A0ABV4F9R2_BRAEL</name>
<evidence type="ECO:0000313" key="1">
    <source>
        <dbReference type="EMBL" id="MEY9320214.1"/>
    </source>
</evidence>